<sequence length="43" mass="4891">MVMRNGMTFFLIRKMVMKNDIFGISVGAYCIRPLGMSPKGTYD</sequence>
<organism evidence="1 2">
    <name type="scientific">Tannerella sp. oral taxon BU063 isolate Cell 5</name>
    <dbReference type="NCBI Taxonomy" id="1410950"/>
    <lineage>
        <taxon>Bacteria</taxon>
        <taxon>Pseudomonadati</taxon>
        <taxon>Bacteroidota</taxon>
        <taxon>Bacteroidia</taxon>
        <taxon>Bacteroidales</taxon>
        <taxon>Tannerellaceae</taxon>
        <taxon>Tannerella</taxon>
    </lineage>
</organism>
<gene>
    <name evidence="1" type="ORF">T229_15490</name>
</gene>
<dbReference type="AlphaFoldDB" id="W2C9R0"/>
<dbReference type="Proteomes" id="UP000018872">
    <property type="component" value="Unassembled WGS sequence"/>
</dbReference>
<accession>W2C9R0</accession>
<dbReference type="EMBL" id="AYYC01000740">
    <property type="protein sequence ID" value="ETK03207.1"/>
    <property type="molecule type" value="Genomic_DNA"/>
</dbReference>
<reference evidence="1 2" key="1">
    <citation type="submission" date="2013-11" db="EMBL/GenBank/DDBJ databases">
        <title>Single cell genomics of uncultured Tannerella BU063 (oral taxon 286).</title>
        <authorList>
            <person name="Beall C.J."/>
            <person name="Campbell A.G."/>
            <person name="Griffen A.L."/>
            <person name="Podar M."/>
            <person name="Leys E.J."/>
        </authorList>
    </citation>
    <scope>NUCLEOTIDE SEQUENCE [LARGE SCALE GENOMIC DNA]</scope>
    <source>
        <strain evidence="1">Cell 5</strain>
    </source>
</reference>
<protein>
    <submittedName>
        <fullName evidence="1">Uncharacterized protein</fullName>
    </submittedName>
</protein>
<comment type="caution">
    <text evidence="1">The sequence shown here is derived from an EMBL/GenBank/DDBJ whole genome shotgun (WGS) entry which is preliminary data.</text>
</comment>
<proteinExistence type="predicted"/>
<name>W2C9R0_9BACT</name>
<evidence type="ECO:0000313" key="1">
    <source>
        <dbReference type="EMBL" id="ETK03207.1"/>
    </source>
</evidence>
<evidence type="ECO:0000313" key="2">
    <source>
        <dbReference type="Proteomes" id="UP000018872"/>
    </source>
</evidence>